<evidence type="ECO:0000256" key="1">
    <source>
        <dbReference type="ARBA" id="ARBA00010296"/>
    </source>
</evidence>
<dbReference type="Pfam" id="PF08085">
    <property type="entry name" value="Entericidin"/>
    <property type="match status" value="1"/>
</dbReference>
<gene>
    <name evidence="8" type="ordered locus">RC1_0568</name>
</gene>
<keyword evidence="3 7" id="KW-0732">Signal</keyword>
<evidence type="ECO:0000313" key="9">
    <source>
        <dbReference type="Proteomes" id="UP000001591"/>
    </source>
</evidence>
<name>B6IRB8_RHOCS</name>
<dbReference type="InterPro" id="IPR012556">
    <property type="entry name" value="Entericidin"/>
</dbReference>
<dbReference type="AlphaFoldDB" id="B6IRB8"/>
<feature type="chain" id="PRO_5002846726" evidence="7">
    <location>
        <begin position="24"/>
        <end position="51"/>
    </location>
</feature>
<dbReference type="RefSeq" id="WP_012565796.1">
    <property type="nucleotide sequence ID" value="NC_011420.2"/>
</dbReference>
<organism evidence="8 9">
    <name type="scientific">Rhodospirillum centenum (strain ATCC 51521 / SW)</name>
    <dbReference type="NCBI Taxonomy" id="414684"/>
    <lineage>
        <taxon>Bacteria</taxon>
        <taxon>Pseudomonadati</taxon>
        <taxon>Pseudomonadota</taxon>
        <taxon>Alphaproteobacteria</taxon>
        <taxon>Rhodospirillales</taxon>
        <taxon>Rhodospirillaceae</taxon>
        <taxon>Rhodospirillum</taxon>
    </lineage>
</organism>
<keyword evidence="5" id="KW-0564">Palmitate</keyword>
<dbReference type="EMBL" id="CP000613">
    <property type="protein sequence ID" value="ACI98004.1"/>
    <property type="molecule type" value="Genomic_DNA"/>
</dbReference>
<accession>B6IRB8</accession>
<evidence type="ECO:0000256" key="2">
    <source>
        <dbReference type="ARBA" id="ARBA00022475"/>
    </source>
</evidence>
<dbReference type="HOGENOM" id="CLU_193827_7_1_5"/>
<dbReference type="KEGG" id="rce:RC1_0568"/>
<dbReference type="GO" id="GO:0016020">
    <property type="term" value="C:membrane"/>
    <property type="evidence" value="ECO:0007669"/>
    <property type="project" value="InterPro"/>
</dbReference>
<evidence type="ECO:0000256" key="5">
    <source>
        <dbReference type="ARBA" id="ARBA00023139"/>
    </source>
</evidence>
<dbReference type="Proteomes" id="UP000001591">
    <property type="component" value="Chromosome"/>
</dbReference>
<keyword evidence="6" id="KW-0449">Lipoprotein</keyword>
<evidence type="ECO:0000256" key="3">
    <source>
        <dbReference type="ARBA" id="ARBA00022729"/>
    </source>
</evidence>
<evidence type="ECO:0000256" key="7">
    <source>
        <dbReference type="SAM" id="SignalP"/>
    </source>
</evidence>
<evidence type="ECO:0000256" key="6">
    <source>
        <dbReference type="ARBA" id="ARBA00023288"/>
    </source>
</evidence>
<protein>
    <submittedName>
        <fullName evidence="8">Conserved domain protein</fullName>
    </submittedName>
</protein>
<dbReference type="PROSITE" id="PS51257">
    <property type="entry name" value="PROKAR_LIPOPROTEIN"/>
    <property type="match status" value="1"/>
</dbReference>
<reference evidence="8 9" key="1">
    <citation type="journal article" date="2010" name="BMC Genomics">
        <title>Metabolic flexibility revealed in the genome of the cyst-forming alpha-1 proteobacterium Rhodospirillum centenum.</title>
        <authorList>
            <person name="Lu Y.K."/>
            <person name="Marden J."/>
            <person name="Han M."/>
            <person name="Swingley W.D."/>
            <person name="Mastrian S.D."/>
            <person name="Chowdhury S.R."/>
            <person name="Hao J."/>
            <person name="Helmy T."/>
            <person name="Kim S."/>
            <person name="Kurdoglu A.A."/>
            <person name="Matthies H.J."/>
            <person name="Rollo D."/>
            <person name="Stothard P."/>
            <person name="Blankenship R.E."/>
            <person name="Bauer C.E."/>
            <person name="Touchman J.W."/>
        </authorList>
    </citation>
    <scope>NUCLEOTIDE SEQUENCE [LARGE SCALE GENOMIC DNA]</scope>
    <source>
        <strain evidence="9">ATCC 51521 / SW</strain>
    </source>
</reference>
<dbReference type="eggNOG" id="COG5510">
    <property type="taxonomic scope" value="Bacteria"/>
</dbReference>
<evidence type="ECO:0000313" key="8">
    <source>
        <dbReference type="EMBL" id="ACI98004.1"/>
    </source>
</evidence>
<keyword evidence="4" id="KW-0472">Membrane</keyword>
<dbReference type="STRING" id="414684.RC1_0568"/>
<feature type="signal peptide" evidence="7">
    <location>
        <begin position="1"/>
        <end position="23"/>
    </location>
</feature>
<evidence type="ECO:0000256" key="4">
    <source>
        <dbReference type="ARBA" id="ARBA00023136"/>
    </source>
</evidence>
<keyword evidence="9" id="KW-1185">Reference proteome</keyword>
<sequence>MQRTPRHRIAAALTLAAALFALAACNTVEGIGKDIQKAGQAIEGAGQKGKK</sequence>
<keyword evidence="2" id="KW-1003">Cell membrane</keyword>
<proteinExistence type="inferred from homology"/>
<comment type="similarity">
    <text evidence="1">Belongs to the EcnA/EcnB lipoprotein family.</text>
</comment>
<dbReference type="GO" id="GO:0009636">
    <property type="term" value="P:response to toxic substance"/>
    <property type="evidence" value="ECO:0007669"/>
    <property type="project" value="InterPro"/>
</dbReference>